<keyword evidence="1" id="KW-0472">Membrane</keyword>
<proteinExistence type="predicted"/>
<sequence>MWTLRYEWVFYALLPLLALLMTIWRFCAVTAVVLLLVYGVQVLDAVSINFLFGTAAAFMYTRRRTFMVLQKPFAAIAALAALGATALPFAQDYGVLQSLLAFPVFMCALYNNSFFRPIVEAFRHAAKGIGRA</sequence>
<feature type="transmembrane region" description="Helical" evidence="1">
    <location>
        <begin position="12"/>
        <end position="36"/>
    </location>
</feature>
<reference evidence="3" key="2">
    <citation type="submission" date="2019-08" db="EMBL/GenBank/DDBJ databases">
        <authorList>
            <person name="Im W.-T."/>
        </authorList>
    </citation>
    <scope>NUCLEOTIDE SEQUENCE</scope>
    <source>
        <strain evidence="3">NF 2-5-3</strain>
    </source>
</reference>
<keyword evidence="1" id="KW-0812">Transmembrane</keyword>
<comment type="caution">
    <text evidence="3">The sequence shown here is derived from an EMBL/GenBank/DDBJ whole genome shotgun (WGS) entry which is preliminary data.</text>
</comment>
<evidence type="ECO:0000256" key="1">
    <source>
        <dbReference type="SAM" id="Phobius"/>
    </source>
</evidence>
<organism evidence="3 4">
    <name type="scientific">Paraburkholderia azotifigens</name>
    <dbReference type="NCBI Taxonomy" id="2057004"/>
    <lineage>
        <taxon>Bacteria</taxon>
        <taxon>Pseudomonadati</taxon>
        <taxon>Pseudomonadota</taxon>
        <taxon>Betaproteobacteria</taxon>
        <taxon>Burkholderiales</taxon>
        <taxon>Burkholderiaceae</taxon>
        <taxon>Paraburkholderia</taxon>
    </lineage>
</organism>
<reference evidence="3 4" key="1">
    <citation type="journal article" date="2018" name="Int. J. Syst. Evol. Microbiol.">
        <title>Paraburkholderia azotifigens sp. nov., a nitrogen-fixing bacterium isolated from paddy soil.</title>
        <authorList>
            <person name="Choi G.M."/>
            <person name="Im W.T."/>
        </authorList>
    </citation>
    <scope>NUCLEOTIDE SEQUENCE [LARGE SCALE GENOMIC DNA]</scope>
    <source>
        <strain evidence="3 4">NF 2-5-3</strain>
    </source>
</reference>
<dbReference type="Proteomes" id="UP001481677">
    <property type="component" value="Unassembled WGS sequence"/>
</dbReference>
<name>A0A5C6V6S0_9BURK</name>
<dbReference type="EMBL" id="VOQS01000005">
    <property type="protein sequence ID" value="TXC80166.1"/>
    <property type="molecule type" value="Genomic_DNA"/>
</dbReference>
<keyword evidence="5" id="KW-1185">Reference proteome</keyword>
<reference evidence="2 5" key="3">
    <citation type="submission" date="2024-01" db="EMBL/GenBank/DDBJ databases">
        <title>The diversity of rhizobia nodulating Mimosa spp. in eleven states of Brazil covering several biomes is determined by host plant, location, and edaphic factors.</title>
        <authorList>
            <person name="Rouws L."/>
            <person name="Barauna A."/>
            <person name="Beukes C."/>
            <person name="De Faria S.M."/>
            <person name="Gross E."/>
            <person name="Dos Reis Junior F.B."/>
            <person name="Simon M."/>
            <person name="Maluk M."/>
            <person name="Odee D.W."/>
            <person name="Kenicer G."/>
            <person name="Young J.P.W."/>
            <person name="Reis V.M."/>
            <person name="Zilli J."/>
            <person name="James E.K."/>
        </authorList>
    </citation>
    <scope>NUCLEOTIDE SEQUENCE [LARGE SCALE GENOMIC DNA]</scope>
    <source>
        <strain evidence="2 5">JPY530</strain>
    </source>
</reference>
<dbReference type="EMBL" id="JAZHGA010000036">
    <property type="protein sequence ID" value="MEM5344642.1"/>
    <property type="molecule type" value="Genomic_DNA"/>
</dbReference>
<dbReference type="Proteomes" id="UP000321776">
    <property type="component" value="Unassembled WGS sequence"/>
</dbReference>
<feature type="transmembrane region" description="Helical" evidence="1">
    <location>
        <begin position="96"/>
        <end position="115"/>
    </location>
</feature>
<keyword evidence="1" id="KW-1133">Transmembrane helix</keyword>
<feature type="transmembrane region" description="Helical" evidence="1">
    <location>
        <begin position="73"/>
        <end position="90"/>
    </location>
</feature>
<dbReference type="AlphaFoldDB" id="A0A5C6V6S0"/>
<accession>A0A5C6V6S0</accession>
<feature type="transmembrane region" description="Helical" evidence="1">
    <location>
        <begin position="42"/>
        <end position="61"/>
    </location>
</feature>
<evidence type="ECO:0000313" key="4">
    <source>
        <dbReference type="Proteomes" id="UP000321776"/>
    </source>
</evidence>
<dbReference type="RefSeq" id="WP_147237681.1">
    <property type="nucleotide sequence ID" value="NZ_JAZHFZ010000037.1"/>
</dbReference>
<evidence type="ECO:0000313" key="3">
    <source>
        <dbReference type="EMBL" id="TXC80166.1"/>
    </source>
</evidence>
<evidence type="ECO:0000313" key="5">
    <source>
        <dbReference type="Proteomes" id="UP001481677"/>
    </source>
</evidence>
<protein>
    <submittedName>
        <fullName evidence="3">Uncharacterized protein</fullName>
    </submittedName>
</protein>
<gene>
    <name evidence="3" type="ORF">FRZ40_38345</name>
    <name evidence="2" type="ORF">V4C56_34070</name>
</gene>
<evidence type="ECO:0000313" key="2">
    <source>
        <dbReference type="EMBL" id="MEM5344642.1"/>
    </source>
</evidence>